<name>A0A167PCX5_9GAMM</name>
<feature type="chain" id="PRO_5007891092" description="Peptidase A2 domain-containing protein" evidence="4">
    <location>
        <begin position="23"/>
        <end position="343"/>
    </location>
</feature>
<feature type="repeat" description="ANK" evidence="3">
    <location>
        <begin position="57"/>
        <end position="89"/>
    </location>
</feature>
<dbReference type="RefSeq" id="WP_081225311.1">
    <property type="nucleotide sequence ID" value="NZ_AUXX01000001.1"/>
</dbReference>
<keyword evidence="4" id="KW-0732">Signal</keyword>
<evidence type="ECO:0000256" key="1">
    <source>
        <dbReference type="ARBA" id="ARBA00022737"/>
    </source>
</evidence>
<dbReference type="InterPro" id="IPR002110">
    <property type="entry name" value="Ankyrin_rpt"/>
</dbReference>
<feature type="repeat" description="ANK" evidence="3">
    <location>
        <begin position="23"/>
        <end position="55"/>
    </location>
</feature>
<evidence type="ECO:0000259" key="5">
    <source>
        <dbReference type="PROSITE" id="PS50175"/>
    </source>
</evidence>
<proteinExistence type="predicted"/>
<dbReference type="PROSITE" id="PS50297">
    <property type="entry name" value="ANK_REP_REGION"/>
    <property type="match status" value="4"/>
</dbReference>
<keyword evidence="1" id="KW-0677">Repeat</keyword>
<evidence type="ECO:0000256" key="3">
    <source>
        <dbReference type="PROSITE-ProRule" id="PRU00023"/>
    </source>
</evidence>
<dbReference type="PATRIC" id="fig|1365257.3.peg.45"/>
<dbReference type="PANTHER" id="PTHR24198">
    <property type="entry name" value="ANKYRIN REPEAT AND PROTEIN KINASE DOMAIN-CONTAINING PROTEIN"/>
    <property type="match status" value="1"/>
</dbReference>
<evidence type="ECO:0000256" key="2">
    <source>
        <dbReference type="ARBA" id="ARBA00023043"/>
    </source>
</evidence>
<dbReference type="PROSITE" id="PS50088">
    <property type="entry name" value="ANK_REPEAT"/>
    <property type="match status" value="4"/>
</dbReference>
<evidence type="ECO:0000256" key="4">
    <source>
        <dbReference type="SAM" id="SignalP"/>
    </source>
</evidence>
<dbReference type="Gene3D" id="1.25.40.20">
    <property type="entry name" value="Ankyrin repeat-containing domain"/>
    <property type="match status" value="3"/>
</dbReference>
<feature type="repeat" description="ANK" evidence="3">
    <location>
        <begin position="213"/>
        <end position="245"/>
    </location>
</feature>
<dbReference type="SUPFAM" id="SSF48403">
    <property type="entry name" value="Ankyrin repeat"/>
    <property type="match status" value="2"/>
</dbReference>
<comment type="caution">
    <text evidence="6">The sequence shown here is derived from an EMBL/GenBank/DDBJ whole genome shotgun (WGS) entry which is preliminary data.</text>
</comment>
<dbReference type="GO" id="GO:0006508">
    <property type="term" value="P:proteolysis"/>
    <property type="evidence" value="ECO:0007669"/>
    <property type="project" value="InterPro"/>
</dbReference>
<evidence type="ECO:0000313" key="7">
    <source>
        <dbReference type="Proteomes" id="UP000076661"/>
    </source>
</evidence>
<feature type="signal peptide" evidence="4">
    <location>
        <begin position="1"/>
        <end position="22"/>
    </location>
</feature>
<reference evidence="6 7" key="1">
    <citation type="submission" date="2013-07" db="EMBL/GenBank/DDBJ databases">
        <title>Comparative Genomic and Metabolomic Analysis of Twelve Strains of Pseudoalteromonas luteoviolacea.</title>
        <authorList>
            <person name="Vynne N.G."/>
            <person name="Mansson M."/>
            <person name="Gram L."/>
        </authorList>
    </citation>
    <scope>NUCLEOTIDE SEQUENCE [LARGE SCALE GENOMIC DNA]</scope>
    <source>
        <strain evidence="6 7">S4060-1</strain>
    </source>
</reference>
<dbReference type="InterPro" id="IPR001995">
    <property type="entry name" value="Peptidase_A2_cat"/>
</dbReference>
<dbReference type="EMBL" id="AUXX01000001">
    <property type="protein sequence ID" value="KZN70361.1"/>
    <property type="molecule type" value="Genomic_DNA"/>
</dbReference>
<dbReference type="GO" id="GO:0004190">
    <property type="term" value="F:aspartic-type endopeptidase activity"/>
    <property type="evidence" value="ECO:0007669"/>
    <property type="project" value="InterPro"/>
</dbReference>
<accession>A0A167PCX5</accession>
<feature type="repeat" description="ANK" evidence="3">
    <location>
        <begin position="284"/>
        <end position="316"/>
    </location>
</feature>
<dbReference type="PRINTS" id="PR01415">
    <property type="entry name" value="ANKYRIN"/>
</dbReference>
<evidence type="ECO:0000313" key="6">
    <source>
        <dbReference type="EMBL" id="KZN70361.1"/>
    </source>
</evidence>
<protein>
    <recommendedName>
        <fullName evidence="5">Peptidase A2 domain-containing protein</fullName>
    </recommendedName>
</protein>
<dbReference type="InterPro" id="IPR036770">
    <property type="entry name" value="Ankyrin_rpt-contain_sf"/>
</dbReference>
<dbReference type="AlphaFoldDB" id="A0A167PCX5"/>
<dbReference type="SMART" id="SM00248">
    <property type="entry name" value="ANK"/>
    <property type="match status" value="7"/>
</dbReference>
<keyword evidence="2 3" id="KW-0040">ANK repeat</keyword>
<organism evidence="6 7">
    <name type="scientific">Pseudoalteromonas luteoviolacea S4060-1</name>
    <dbReference type="NCBI Taxonomy" id="1365257"/>
    <lineage>
        <taxon>Bacteria</taxon>
        <taxon>Pseudomonadati</taxon>
        <taxon>Pseudomonadota</taxon>
        <taxon>Gammaproteobacteria</taxon>
        <taxon>Alteromonadales</taxon>
        <taxon>Pseudoalteromonadaceae</taxon>
        <taxon>Pseudoalteromonas</taxon>
    </lineage>
</organism>
<feature type="domain" description="Peptidase A2" evidence="5">
    <location>
        <begin position="230"/>
        <end position="242"/>
    </location>
</feature>
<gene>
    <name evidence="6" type="ORF">N478_00225</name>
</gene>
<dbReference type="PROSITE" id="PS50175">
    <property type="entry name" value="ASP_PROT_RETROV"/>
    <property type="match status" value="1"/>
</dbReference>
<dbReference type="Proteomes" id="UP000076661">
    <property type="component" value="Unassembled WGS sequence"/>
</dbReference>
<dbReference type="Pfam" id="PF12796">
    <property type="entry name" value="Ank_2"/>
    <property type="match status" value="2"/>
</dbReference>
<dbReference type="Pfam" id="PF00023">
    <property type="entry name" value="Ank"/>
    <property type="match status" value="1"/>
</dbReference>
<dbReference type="PANTHER" id="PTHR24198:SF165">
    <property type="entry name" value="ANKYRIN REPEAT-CONTAINING PROTEIN-RELATED"/>
    <property type="match status" value="1"/>
</dbReference>
<sequence>MLKHVVRISTLVATLVIGHAHANPLPSLHQAVIAGDLKKVKKLVESGADVNQLDSAMGNSPLHIAAQTDHDDILKYLLDRGAFINLQAPRSGSGFTPLMVAAWYSKEANIELLFQYPELNINLKTRTGTTAADMIGGWDKHIEPHEAKLYNSLSELFNQKHAELKHALAKQKILNVVEDSLLSEAQKVKRISLLIDYGQDVNQRRPVYSSRNDWHTPLLIAARDGYPKIVKLLLDNGADQTIPGYPMNAIAFHKAGYMGHPDIVELLLNAPKAKEVLNAQGPNNGYTPLHDAIWHGNTAAAKAFLQGGATTHLTTYENDTPLGLAKRYQYLDIIQLLQNKSAL</sequence>